<name>A0ABY3W4F7_9MICC</name>
<evidence type="ECO:0000313" key="2">
    <source>
        <dbReference type="Proteomes" id="UP000829069"/>
    </source>
</evidence>
<sequence length="281" mass="31716">MTLVRVSRGVRMHREAEPDLAAHVRPLTRISGSCAASHDTAARLWNFPEPERRPFDRRIHISRPSGGARMQRPGVVGHRSRLLPDEVAYVDGLCVTTRTRTWLDLAEALEIDDLVVIADYLLRIPRPEFEGRAEPYATREELLAMLRRHPGKRGLLKAREALALARLGADSPPETRLRLAMLSAGLPEPEVNKPIRNDDGDTLHAPDLSLPEYRIAIEYEGESHGNADQIVRDIEREERARAADWDEVRISKRHMANGARRAVEKIAVALRARGWRQEDAA</sequence>
<evidence type="ECO:0008006" key="3">
    <source>
        <dbReference type="Google" id="ProtNLM"/>
    </source>
</evidence>
<dbReference type="EMBL" id="CP093326">
    <property type="protein sequence ID" value="UNK45087.1"/>
    <property type="molecule type" value="Genomic_DNA"/>
</dbReference>
<accession>A0ABY3W4F7</accession>
<reference evidence="1 2" key="1">
    <citation type="submission" date="2022-03" db="EMBL/GenBank/DDBJ databases">
        <title>Isotopic signatures of nitrous oxide derived from detoxification processes.</title>
        <authorList>
            <person name="Behrendt U."/>
            <person name="Buchen C."/>
            <person name="Well R."/>
            <person name="Ulrich A."/>
            <person name="Rohe L."/>
            <person name="Kolb S."/>
            <person name="Schloter M."/>
            <person name="Horn M.A."/>
            <person name="Augustin J."/>
        </authorList>
    </citation>
    <scope>NUCLEOTIDE SEQUENCE [LARGE SCALE GENOMIC DNA]</scope>
    <source>
        <strain evidence="1 2">S4-C24</strain>
    </source>
</reference>
<gene>
    <name evidence="1" type="ORF">MNQ99_14220</name>
</gene>
<protein>
    <recommendedName>
        <fullName evidence="3">DUF559 domain-containing protein</fullName>
    </recommendedName>
</protein>
<dbReference type="SUPFAM" id="SSF52980">
    <property type="entry name" value="Restriction endonuclease-like"/>
    <property type="match status" value="1"/>
</dbReference>
<organism evidence="1 2">
    <name type="scientific">Arthrobacter sulfonylureivorans</name>
    <dbReference type="NCBI Taxonomy" id="2486855"/>
    <lineage>
        <taxon>Bacteria</taxon>
        <taxon>Bacillati</taxon>
        <taxon>Actinomycetota</taxon>
        <taxon>Actinomycetes</taxon>
        <taxon>Micrococcales</taxon>
        <taxon>Micrococcaceae</taxon>
        <taxon>Arthrobacter</taxon>
    </lineage>
</organism>
<proteinExistence type="predicted"/>
<evidence type="ECO:0000313" key="1">
    <source>
        <dbReference type="EMBL" id="UNK45087.1"/>
    </source>
</evidence>
<dbReference type="Proteomes" id="UP000829069">
    <property type="component" value="Chromosome"/>
</dbReference>
<dbReference type="Gene3D" id="3.40.960.10">
    <property type="entry name" value="VSR Endonuclease"/>
    <property type="match status" value="1"/>
</dbReference>
<keyword evidence="2" id="KW-1185">Reference proteome</keyword>
<dbReference type="RefSeq" id="WP_241913371.1">
    <property type="nucleotide sequence ID" value="NZ_CP093326.1"/>
</dbReference>
<dbReference type="InterPro" id="IPR011335">
    <property type="entry name" value="Restrct_endonuc-II-like"/>
</dbReference>